<comment type="caution">
    <text evidence="2">The sequence shown here is derived from an EMBL/GenBank/DDBJ whole genome shotgun (WGS) entry which is preliminary data.</text>
</comment>
<reference evidence="3 4" key="1">
    <citation type="journal article" date="2019" name="Syst. Appl. Microbiol.">
        <title>Characterization of Bifidobacterium species in feaces of the Egyptian fruit bat: Description of B. vespertilionis sp. nov. and B. rousetti sp. nov.</title>
        <authorList>
            <person name="Modesto M."/>
            <person name="Satti M."/>
            <person name="Watanabe K."/>
            <person name="Puglisi E."/>
            <person name="Morelli L."/>
            <person name="Huang C.-H."/>
            <person name="Liou J.-S."/>
            <person name="Miyashita M."/>
            <person name="Tamura T."/>
            <person name="Saito S."/>
            <person name="Mori K."/>
            <person name="Huang L."/>
            <person name="Sciavilla P."/>
            <person name="Sandri C."/>
            <person name="Spiezio C."/>
            <person name="Vitali F."/>
            <person name="Cavalieri D."/>
            <person name="Perpetuini G."/>
            <person name="Tofalo R."/>
            <person name="Bonetti A."/>
            <person name="Arita M."/>
            <person name="Mattarelli P."/>
        </authorList>
    </citation>
    <scope>NUCLEOTIDE SEQUENCE [LARGE SCALE GENOMIC DNA]</scope>
    <source>
        <strain evidence="1 4">RST16</strain>
        <strain evidence="2 3">RST8</strain>
    </source>
</reference>
<evidence type="ECO:0000313" key="2">
    <source>
        <dbReference type="EMBL" id="KAA8820855.1"/>
    </source>
</evidence>
<proteinExistence type="predicted"/>
<gene>
    <name evidence="2" type="ORF">EM848_11755</name>
    <name evidence="1" type="ORF">EMO90_11910</name>
</gene>
<dbReference type="Proteomes" id="UP000374630">
    <property type="component" value="Unassembled WGS sequence"/>
</dbReference>
<dbReference type="EMBL" id="RZOA01000041">
    <property type="protein sequence ID" value="KAA8820855.1"/>
    <property type="molecule type" value="Genomic_DNA"/>
</dbReference>
<sequence>MSAFVAQPDDARVAWLRAHVAGLADGLDTGSTLDPDEPGQMRHIGADLWVPTSMAAFNLPVESASGLVIESITVAYALDADDFAVSHLAFGAVDDGHDPAGIDGLALRQVPVERLKRRVIGKWILRDRGPEPEDGGPRWESWHGVGQPRASRRGASRLDLIYTARVYCAARYGEGDAHEAVARAFSISKATAGRWIAKARDEGFMEGLEPDRA</sequence>
<dbReference type="OrthoDB" id="5004802at2"/>
<dbReference type="EMBL" id="RZNZ01000026">
    <property type="protein sequence ID" value="KAA8815716.1"/>
    <property type="molecule type" value="Genomic_DNA"/>
</dbReference>
<dbReference type="Proteomes" id="UP000345527">
    <property type="component" value="Unassembled WGS sequence"/>
</dbReference>
<protein>
    <submittedName>
        <fullName evidence="2">Uncharacterized protein</fullName>
    </submittedName>
</protein>
<name>A0A5J5DVH7_9BIFI</name>
<dbReference type="RefSeq" id="WP_150355120.1">
    <property type="nucleotide sequence ID" value="NZ_RZNZ01000026.1"/>
</dbReference>
<accession>A0A5J5DVH7</accession>
<dbReference type="AlphaFoldDB" id="A0A5J5DVH7"/>
<keyword evidence="4" id="KW-1185">Reference proteome</keyword>
<evidence type="ECO:0000313" key="1">
    <source>
        <dbReference type="EMBL" id="KAA8815716.1"/>
    </source>
</evidence>
<organism evidence="2 3">
    <name type="scientific">Bifidobacterium vespertilionis</name>
    <dbReference type="NCBI Taxonomy" id="2562524"/>
    <lineage>
        <taxon>Bacteria</taxon>
        <taxon>Bacillati</taxon>
        <taxon>Actinomycetota</taxon>
        <taxon>Actinomycetes</taxon>
        <taxon>Bifidobacteriales</taxon>
        <taxon>Bifidobacteriaceae</taxon>
        <taxon>Bifidobacterium</taxon>
    </lineage>
</organism>
<evidence type="ECO:0000313" key="4">
    <source>
        <dbReference type="Proteomes" id="UP000374630"/>
    </source>
</evidence>
<evidence type="ECO:0000313" key="3">
    <source>
        <dbReference type="Proteomes" id="UP000345527"/>
    </source>
</evidence>